<dbReference type="Gene3D" id="2.60.40.10">
    <property type="entry name" value="Immunoglobulins"/>
    <property type="match status" value="1"/>
</dbReference>
<dbReference type="NCBIfam" id="TIGR02532">
    <property type="entry name" value="IV_pilin_GFxxxE"/>
    <property type="match status" value="1"/>
</dbReference>
<protein>
    <recommendedName>
        <fullName evidence="3">Prepilin-type N-terminal cleavage/methylation domain-containing protein</fullName>
    </recommendedName>
</protein>
<feature type="transmembrane region" description="Helical" evidence="1">
    <location>
        <begin position="16"/>
        <end position="37"/>
    </location>
</feature>
<name>A0A6J4THY4_9ACTN</name>
<dbReference type="EMBL" id="CADCVQ010000148">
    <property type="protein sequence ID" value="CAA9523903.1"/>
    <property type="molecule type" value="Genomic_DNA"/>
</dbReference>
<keyword evidence="1" id="KW-0472">Membrane</keyword>
<proteinExistence type="predicted"/>
<dbReference type="GO" id="GO:0005975">
    <property type="term" value="P:carbohydrate metabolic process"/>
    <property type="evidence" value="ECO:0007669"/>
    <property type="project" value="UniProtKB-ARBA"/>
</dbReference>
<organism evidence="2">
    <name type="scientific">uncultured Solirubrobacteraceae bacterium</name>
    <dbReference type="NCBI Taxonomy" id="1162706"/>
    <lineage>
        <taxon>Bacteria</taxon>
        <taxon>Bacillati</taxon>
        <taxon>Actinomycetota</taxon>
        <taxon>Thermoleophilia</taxon>
        <taxon>Solirubrobacterales</taxon>
        <taxon>Solirubrobacteraceae</taxon>
        <taxon>environmental samples</taxon>
    </lineage>
</organism>
<dbReference type="Pfam" id="PF07963">
    <property type="entry name" value="N_methyl"/>
    <property type="match status" value="1"/>
</dbReference>
<keyword evidence="1" id="KW-1133">Transmembrane helix</keyword>
<dbReference type="InterPro" id="IPR012902">
    <property type="entry name" value="N_methyl_site"/>
</dbReference>
<dbReference type="AlphaFoldDB" id="A0A6J4THY4"/>
<dbReference type="InterPro" id="IPR013783">
    <property type="entry name" value="Ig-like_fold"/>
</dbReference>
<gene>
    <name evidence="2" type="ORF">AVDCRST_MAG67-3908</name>
</gene>
<evidence type="ECO:0008006" key="3">
    <source>
        <dbReference type="Google" id="ProtNLM"/>
    </source>
</evidence>
<reference evidence="2" key="1">
    <citation type="submission" date="2020-02" db="EMBL/GenBank/DDBJ databases">
        <authorList>
            <person name="Meier V. D."/>
        </authorList>
    </citation>
    <scope>NUCLEOTIDE SEQUENCE</scope>
    <source>
        <strain evidence="2">AVDCRST_MAG67</strain>
    </source>
</reference>
<evidence type="ECO:0000256" key="1">
    <source>
        <dbReference type="SAM" id="Phobius"/>
    </source>
</evidence>
<evidence type="ECO:0000313" key="2">
    <source>
        <dbReference type="EMBL" id="CAA9523903.1"/>
    </source>
</evidence>
<sequence>MTPRLSNEDGFSLPEILIAMTIMLIIMGATLSSLDAFRSRQSLDQKRSDAQEVLRRGMDHLQRQLRNLATPQALTKSIYRAGDYDLVFQTADPTKRWVRYCINPASAQSAGGTARLWYGVFNGAVPPTTTTCAVGGAWNATPVGAAVVNTRDSLSRPVFTYNWPQAAGGAPDTSDTSAITRIRSDLWVDPNPGARPAEQRLTSGVFLRNQNQAPVPSFTSTPGGTTAAGFRVVLNASATTDFEGRRLNYYWYYGAAPAIPTGCKPPTPEPASYLGSGIVLEALFPTGTSSPQSVTLCAIDPGDLQATLSKSVSFP</sequence>
<keyword evidence="1" id="KW-0812">Transmembrane</keyword>
<accession>A0A6J4THY4</accession>